<gene>
    <name evidence="2" type="ORF">DPPLL_30790</name>
</gene>
<keyword evidence="3" id="KW-1185">Reference proteome</keyword>
<feature type="region of interest" description="Disordered" evidence="1">
    <location>
        <begin position="1"/>
        <end position="43"/>
    </location>
</feature>
<evidence type="ECO:0000256" key="1">
    <source>
        <dbReference type="SAM" id="MobiDB-lite"/>
    </source>
</evidence>
<feature type="compositionally biased region" description="Basic and acidic residues" evidence="1">
    <location>
        <begin position="31"/>
        <end position="43"/>
    </location>
</feature>
<dbReference type="Proteomes" id="UP000830055">
    <property type="component" value="Chromosome"/>
</dbReference>
<organism evidence="2 3">
    <name type="scientific">Desulfofustis limnaeus</name>
    <dbReference type="NCBI Taxonomy" id="2740163"/>
    <lineage>
        <taxon>Bacteria</taxon>
        <taxon>Pseudomonadati</taxon>
        <taxon>Thermodesulfobacteriota</taxon>
        <taxon>Desulfobulbia</taxon>
        <taxon>Desulfobulbales</taxon>
        <taxon>Desulfocapsaceae</taxon>
        <taxon>Desulfofustis</taxon>
    </lineage>
</organism>
<evidence type="ECO:0000313" key="3">
    <source>
        <dbReference type="Proteomes" id="UP000830055"/>
    </source>
</evidence>
<sequence>MDKYVPGMMPDQRPTSPRLPPAKPSWMSDEQWERTPPEPEPRPVLDLGTVVVMGVEKGMGLRRGEKVVRLGLIRIVSVRAEQLAAITDADVVAEGFPDKDQEWFIEMFCRHNRVVPGTVVNRIEFEYV</sequence>
<reference evidence="2 3" key="1">
    <citation type="submission" date="2022-01" db="EMBL/GenBank/DDBJ databases">
        <title>Desulfofustis limnae sp. nov., a novel mesophilic sulfate-reducing bacterium isolated from marsh soil.</title>
        <authorList>
            <person name="Watanabe M."/>
            <person name="Takahashi A."/>
            <person name="Kojima H."/>
            <person name="Fukui M."/>
        </authorList>
    </citation>
    <scope>NUCLEOTIDE SEQUENCE [LARGE SCALE GENOMIC DNA]</scope>
    <source>
        <strain evidence="2 3">PPLL</strain>
    </source>
</reference>
<proteinExistence type="predicted"/>
<dbReference type="EMBL" id="AP025516">
    <property type="protein sequence ID" value="BDD88714.1"/>
    <property type="molecule type" value="Genomic_DNA"/>
</dbReference>
<protein>
    <submittedName>
        <fullName evidence="2">Uncharacterized protein</fullName>
    </submittedName>
</protein>
<evidence type="ECO:0000313" key="2">
    <source>
        <dbReference type="EMBL" id="BDD88714.1"/>
    </source>
</evidence>
<name>A0ABN6M757_9BACT</name>
<dbReference type="RefSeq" id="WP_284152048.1">
    <property type="nucleotide sequence ID" value="NZ_AP025516.1"/>
</dbReference>
<accession>A0ABN6M757</accession>